<keyword evidence="2" id="KW-1185">Reference proteome</keyword>
<proteinExistence type="predicted"/>
<evidence type="ECO:0000313" key="1">
    <source>
        <dbReference type="EMBL" id="KJA25171.1"/>
    </source>
</evidence>
<gene>
    <name evidence="1" type="ORF">HYPSUDRAFT_38137</name>
</gene>
<dbReference type="AlphaFoldDB" id="A0A0D2P9E2"/>
<accession>A0A0D2P9E2</accession>
<dbReference type="EMBL" id="KN817533">
    <property type="protein sequence ID" value="KJA25171.1"/>
    <property type="molecule type" value="Genomic_DNA"/>
</dbReference>
<evidence type="ECO:0000313" key="2">
    <source>
        <dbReference type="Proteomes" id="UP000054270"/>
    </source>
</evidence>
<dbReference type="Proteomes" id="UP000054270">
    <property type="component" value="Unassembled WGS sequence"/>
</dbReference>
<sequence length="70" mass="7952">MYYPPPRLLWICAHVIYRPYTACLYLSPIYISQQASVCVTLRRPPAAPSSVSSKIHLQTQMSPNCGDLQR</sequence>
<name>A0A0D2P9E2_HYPSF</name>
<protein>
    <submittedName>
        <fullName evidence="1">Uncharacterized protein</fullName>
    </submittedName>
</protein>
<organism evidence="1 2">
    <name type="scientific">Hypholoma sublateritium (strain FD-334 SS-4)</name>
    <dbReference type="NCBI Taxonomy" id="945553"/>
    <lineage>
        <taxon>Eukaryota</taxon>
        <taxon>Fungi</taxon>
        <taxon>Dikarya</taxon>
        <taxon>Basidiomycota</taxon>
        <taxon>Agaricomycotina</taxon>
        <taxon>Agaricomycetes</taxon>
        <taxon>Agaricomycetidae</taxon>
        <taxon>Agaricales</taxon>
        <taxon>Agaricineae</taxon>
        <taxon>Strophariaceae</taxon>
        <taxon>Hypholoma</taxon>
    </lineage>
</organism>
<reference evidence="2" key="1">
    <citation type="submission" date="2014-04" db="EMBL/GenBank/DDBJ databases">
        <title>Evolutionary Origins and Diversification of the Mycorrhizal Mutualists.</title>
        <authorList>
            <consortium name="DOE Joint Genome Institute"/>
            <consortium name="Mycorrhizal Genomics Consortium"/>
            <person name="Kohler A."/>
            <person name="Kuo A."/>
            <person name="Nagy L.G."/>
            <person name="Floudas D."/>
            <person name="Copeland A."/>
            <person name="Barry K.W."/>
            <person name="Cichocki N."/>
            <person name="Veneault-Fourrey C."/>
            <person name="LaButti K."/>
            <person name="Lindquist E.A."/>
            <person name="Lipzen A."/>
            <person name="Lundell T."/>
            <person name="Morin E."/>
            <person name="Murat C."/>
            <person name="Riley R."/>
            <person name="Ohm R."/>
            <person name="Sun H."/>
            <person name="Tunlid A."/>
            <person name="Henrissat B."/>
            <person name="Grigoriev I.V."/>
            <person name="Hibbett D.S."/>
            <person name="Martin F."/>
        </authorList>
    </citation>
    <scope>NUCLEOTIDE SEQUENCE [LARGE SCALE GENOMIC DNA]</scope>
    <source>
        <strain evidence="2">FD-334 SS-4</strain>
    </source>
</reference>